<name>A0A328DXI2_9ASTE</name>
<gene>
    <name evidence="1" type="ORF">DM860_016914</name>
</gene>
<dbReference type="Proteomes" id="UP000249390">
    <property type="component" value="Unassembled WGS sequence"/>
</dbReference>
<keyword evidence="2" id="KW-1185">Reference proteome</keyword>
<evidence type="ECO:0000313" key="1">
    <source>
        <dbReference type="EMBL" id="RAL50447.1"/>
    </source>
</evidence>
<comment type="caution">
    <text evidence="1">The sequence shown here is derived from an EMBL/GenBank/DDBJ whole genome shotgun (WGS) entry which is preliminary data.</text>
</comment>
<evidence type="ECO:0000313" key="2">
    <source>
        <dbReference type="Proteomes" id="UP000249390"/>
    </source>
</evidence>
<dbReference type="EMBL" id="NQVE01000060">
    <property type="protein sequence ID" value="RAL50447.1"/>
    <property type="molecule type" value="Genomic_DNA"/>
</dbReference>
<reference evidence="1 2" key="1">
    <citation type="submission" date="2018-06" db="EMBL/GenBank/DDBJ databases">
        <title>The Genome of Cuscuta australis (Dodder) Provides Insight into the Evolution of Plant Parasitism.</title>
        <authorList>
            <person name="Liu H."/>
        </authorList>
    </citation>
    <scope>NUCLEOTIDE SEQUENCE [LARGE SCALE GENOMIC DNA]</scope>
    <source>
        <strain evidence="2">cv. Yunnan</strain>
        <tissue evidence="1">Vines</tissue>
    </source>
</reference>
<accession>A0A328DXI2</accession>
<protein>
    <submittedName>
        <fullName evidence="1">Uncharacterized protein</fullName>
    </submittedName>
</protein>
<proteinExistence type="predicted"/>
<organism evidence="1 2">
    <name type="scientific">Cuscuta australis</name>
    <dbReference type="NCBI Taxonomy" id="267555"/>
    <lineage>
        <taxon>Eukaryota</taxon>
        <taxon>Viridiplantae</taxon>
        <taxon>Streptophyta</taxon>
        <taxon>Embryophyta</taxon>
        <taxon>Tracheophyta</taxon>
        <taxon>Spermatophyta</taxon>
        <taxon>Magnoliopsida</taxon>
        <taxon>eudicotyledons</taxon>
        <taxon>Gunneridae</taxon>
        <taxon>Pentapetalae</taxon>
        <taxon>asterids</taxon>
        <taxon>lamiids</taxon>
        <taxon>Solanales</taxon>
        <taxon>Convolvulaceae</taxon>
        <taxon>Cuscuteae</taxon>
        <taxon>Cuscuta</taxon>
        <taxon>Cuscuta subgen. Grammica</taxon>
        <taxon>Cuscuta sect. Cleistogrammica</taxon>
    </lineage>
</organism>
<dbReference type="AlphaFoldDB" id="A0A328DXI2"/>
<sequence>MKKQREIVIADKPRFLDGFRAKYRMKMLLEEMKKDLNRLMDHLGFASAAGLKIIQSIQRVLDFPAAVAI</sequence>